<proteinExistence type="predicted"/>
<keyword evidence="2" id="KW-1185">Reference proteome</keyword>
<accession>A0ACA9RTN4</accession>
<dbReference type="EMBL" id="CAJVQC010066717">
    <property type="protein sequence ID" value="CAG8806650.1"/>
    <property type="molecule type" value="Genomic_DNA"/>
</dbReference>
<gene>
    <name evidence="1" type="ORF">RPERSI_LOCUS22207</name>
</gene>
<evidence type="ECO:0000313" key="2">
    <source>
        <dbReference type="Proteomes" id="UP000789920"/>
    </source>
</evidence>
<organism evidence="1 2">
    <name type="scientific">Racocetra persica</name>
    <dbReference type="NCBI Taxonomy" id="160502"/>
    <lineage>
        <taxon>Eukaryota</taxon>
        <taxon>Fungi</taxon>
        <taxon>Fungi incertae sedis</taxon>
        <taxon>Mucoromycota</taxon>
        <taxon>Glomeromycotina</taxon>
        <taxon>Glomeromycetes</taxon>
        <taxon>Diversisporales</taxon>
        <taxon>Gigasporaceae</taxon>
        <taxon>Racocetra</taxon>
    </lineage>
</organism>
<feature type="non-terminal residue" evidence="1">
    <location>
        <position position="1"/>
    </location>
</feature>
<name>A0ACA9RTN4_9GLOM</name>
<comment type="caution">
    <text evidence="1">The sequence shown here is derived from an EMBL/GenBank/DDBJ whole genome shotgun (WGS) entry which is preliminary data.</text>
</comment>
<evidence type="ECO:0000313" key="1">
    <source>
        <dbReference type="EMBL" id="CAG8806650.1"/>
    </source>
</evidence>
<sequence length="140" mass="16136">LLTRFDITTGERYVQNIRFNNSAFAFISFGITTDRSIFEVDKPYIFRIQRALYHNIGSLILPSGQPKFVQIYFYDGNFDTHARWQATRNPALKLKIFNVSSQDMRNYNLPVASEIAAIITDDDTIDSGRDIILTTQQSFL</sequence>
<reference evidence="1" key="1">
    <citation type="submission" date="2021-06" db="EMBL/GenBank/DDBJ databases">
        <authorList>
            <person name="Kallberg Y."/>
            <person name="Tangrot J."/>
            <person name="Rosling A."/>
        </authorList>
    </citation>
    <scope>NUCLEOTIDE SEQUENCE</scope>
    <source>
        <strain evidence="1">MA461A</strain>
    </source>
</reference>
<dbReference type="Proteomes" id="UP000789920">
    <property type="component" value="Unassembled WGS sequence"/>
</dbReference>
<protein>
    <submittedName>
        <fullName evidence="1">26841_t:CDS:1</fullName>
    </submittedName>
</protein>